<keyword evidence="1" id="KW-0812">Transmembrane</keyword>
<keyword evidence="3" id="KW-1185">Reference proteome</keyword>
<dbReference type="EMBL" id="KJ025957">
    <property type="protein sequence ID" value="AHY25392.1"/>
    <property type="molecule type" value="Genomic_DNA"/>
</dbReference>
<dbReference type="Proteomes" id="UP000024445">
    <property type="component" value="Segment"/>
</dbReference>
<gene>
    <name evidence="2" type="ORF">PS2_146</name>
</gene>
<accession>A0A023W6L4</accession>
<evidence type="ECO:0000313" key="3">
    <source>
        <dbReference type="Proteomes" id="UP000024445"/>
    </source>
</evidence>
<protein>
    <submittedName>
        <fullName evidence="2">Uncharacterized protein</fullName>
    </submittedName>
</protein>
<dbReference type="GeneID" id="19485029"/>
<evidence type="ECO:0000313" key="2">
    <source>
        <dbReference type="EMBL" id="AHY25392.1"/>
    </source>
</evidence>
<feature type="transmembrane region" description="Helical" evidence="1">
    <location>
        <begin position="6"/>
        <end position="26"/>
    </location>
</feature>
<name>A0A023W6L4_9CAUD</name>
<dbReference type="RefSeq" id="YP_009030193.1">
    <property type="nucleotide sequence ID" value="NC_024121.1"/>
</dbReference>
<keyword evidence="1" id="KW-0472">Membrane</keyword>
<organism evidence="2 3">
    <name type="scientific">Serratia phage PS2</name>
    <dbReference type="NCBI Taxonomy" id="1481112"/>
    <lineage>
        <taxon>Viruses</taxon>
        <taxon>Duplodnaviria</taxon>
        <taxon>Heunggongvirae</taxon>
        <taxon>Uroviricota</taxon>
        <taxon>Caudoviricetes</taxon>
        <taxon>Muldoonvirus</taxon>
        <taxon>Muldoonvirus PS2</taxon>
    </lineage>
</organism>
<keyword evidence="1" id="KW-1133">Transmembrane helix</keyword>
<dbReference type="KEGG" id="vg:19485029"/>
<reference evidence="2 3" key="1">
    <citation type="submission" date="2014-01" db="EMBL/GenBank/DDBJ databases">
        <authorList>
            <person name="Zhang G."/>
            <person name="Jin J."/>
            <person name="Li Z.J."/>
            <person name="Wang S.W."/>
            <person name="Chen S.J."/>
            <person name="Wang S.M."/>
            <person name="Wang X.T."/>
            <person name="Li Y.H."/>
            <person name="Wang J."/>
            <person name="Yang C.K."/>
            <person name="Wang L."/>
        </authorList>
    </citation>
    <scope>NUCLEOTIDE SEQUENCE [LARGE SCALE GENOMIC DNA]</scope>
</reference>
<proteinExistence type="predicted"/>
<evidence type="ECO:0000256" key="1">
    <source>
        <dbReference type="SAM" id="Phobius"/>
    </source>
</evidence>
<sequence>MNGDTVLLSLIGFMSLVALYALFAGLRYSYAGKWFTEHGKSLEATFKNHGMTFENVSRYTSTAKFRVHANSPVRQYAENLGRDALTTIYLEPHHQLDLIKLIKQKKTTQFLIYLANLAPMQEKNIKPLL</sequence>